<accession>A0A1R3GPX2</accession>
<comment type="caution">
    <text evidence="1">The sequence shown here is derived from an EMBL/GenBank/DDBJ whole genome shotgun (WGS) entry which is preliminary data.</text>
</comment>
<organism evidence="1 2">
    <name type="scientific">Corchorus olitorius</name>
    <dbReference type="NCBI Taxonomy" id="93759"/>
    <lineage>
        <taxon>Eukaryota</taxon>
        <taxon>Viridiplantae</taxon>
        <taxon>Streptophyta</taxon>
        <taxon>Embryophyta</taxon>
        <taxon>Tracheophyta</taxon>
        <taxon>Spermatophyta</taxon>
        <taxon>Magnoliopsida</taxon>
        <taxon>eudicotyledons</taxon>
        <taxon>Gunneridae</taxon>
        <taxon>Pentapetalae</taxon>
        <taxon>rosids</taxon>
        <taxon>malvids</taxon>
        <taxon>Malvales</taxon>
        <taxon>Malvaceae</taxon>
        <taxon>Grewioideae</taxon>
        <taxon>Apeibeae</taxon>
        <taxon>Corchorus</taxon>
    </lineage>
</organism>
<reference evidence="2" key="1">
    <citation type="submission" date="2013-09" db="EMBL/GenBank/DDBJ databases">
        <title>Corchorus olitorius genome sequencing.</title>
        <authorList>
            <person name="Alam M."/>
            <person name="Haque M.S."/>
            <person name="Islam M.S."/>
            <person name="Emdad E.M."/>
            <person name="Islam M.M."/>
            <person name="Ahmed B."/>
            <person name="Halim A."/>
            <person name="Hossen Q.M.M."/>
            <person name="Hossain M.Z."/>
            <person name="Ahmed R."/>
            <person name="Khan M.M."/>
            <person name="Islam R."/>
            <person name="Rashid M.M."/>
            <person name="Khan S.A."/>
            <person name="Rahman M.S."/>
            <person name="Alam M."/>
            <person name="Yahiya A.S."/>
            <person name="Khan M.S."/>
            <person name="Azam M.S."/>
            <person name="Haque T."/>
            <person name="Lashkar M.Z.H."/>
            <person name="Akhand A.I."/>
            <person name="Morshed G."/>
            <person name="Roy S."/>
            <person name="Uddin K.S."/>
            <person name="Rabeya T."/>
            <person name="Hossain A.S."/>
            <person name="Chowdhury A."/>
            <person name="Snigdha A.R."/>
            <person name="Mortoza M.S."/>
            <person name="Matin S.A."/>
            <person name="Hoque S.M.E."/>
            <person name="Islam M.K."/>
            <person name="Roy D.K."/>
            <person name="Haider R."/>
            <person name="Moosa M.M."/>
            <person name="Elias S.M."/>
            <person name="Hasan A.M."/>
            <person name="Jahan S."/>
            <person name="Shafiuddin M."/>
            <person name="Mahmood N."/>
            <person name="Shommy N.S."/>
        </authorList>
    </citation>
    <scope>NUCLEOTIDE SEQUENCE [LARGE SCALE GENOMIC DNA]</scope>
    <source>
        <strain evidence="2">cv. O-4</strain>
    </source>
</reference>
<evidence type="ECO:0000313" key="2">
    <source>
        <dbReference type="Proteomes" id="UP000187203"/>
    </source>
</evidence>
<name>A0A1R3GPX2_9ROSI</name>
<dbReference type="Proteomes" id="UP000187203">
    <property type="component" value="Unassembled WGS sequence"/>
</dbReference>
<sequence>MQRNKNWAVVTMSSRFEFDPLKLSSSSSSYGCLSVGSVSWNWNFPSTADKRQRGELAPTTDRQGYITASHRPPSVRSVMEV</sequence>
<protein>
    <submittedName>
        <fullName evidence="1">Uncharacterized protein</fullName>
    </submittedName>
</protein>
<gene>
    <name evidence="1" type="ORF">COLO4_33923</name>
</gene>
<keyword evidence="2" id="KW-1185">Reference proteome</keyword>
<evidence type="ECO:0000313" key="1">
    <source>
        <dbReference type="EMBL" id="OMO60158.1"/>
    </source>
</evidence>
<dbReference type="EMBL" id="AWUE01021951">
    <property type="protein sequence ID" value="OMO60158.1"/>
    <property type="molecule type" value="Genomic_DNA"/>
</dbReference>
<proteinExistence type="predicted"/>
<dbReference type="AlphaFoldDB" id="A0A1R3GPX2"/>